<dbReference type="EMBL" id="VJXR01000007">
    <property type="protein sequence ID" value="TRW46701.1"/>
    <property type="molecule type" value="Genomic_DNA"/>
</dbReference>
<evidence type="ECO:0000256" key="4">
    <source>
        <dbReference type="ARBA" id="ARBA00022737"/>
    </source>
</evidence>
<name>A0A552WV31_9MICO</name>
<dbReference type="GO" id="GO:0005524">
    <property type="term" value="F:ATP binding"/>
    <property type="evidence" value="ECO:0007669"/>
    <property type="project" value="UniProtKB-KW"/>
</dbReference>
<dbReference type="SUPFAM" id="SSF52540">
    <property type="entry name" value="P-loop containing nucleoside triphosphate hydrolases"/>
    <property type="match status" value="2"/>
</dbReference>
<dbReference type="Gene3D" id="3.40.50.300">
    <property type="entry name" value="P-loop containing nucleotide triphosphate hydrolases"/>
    <property type="match status" value="2"/>
</dbReference>
<dbReference type="PROSITE" id="PS50893">
    <property type="entry name" value="ABC_TRANSPORTER_2"/>
    <property type="match status" value="2"/>
</dbReference>
<feature type="domain" description="ABC transporter" evidence="9">
    <location>
        <begin position="6"/>
        <end position="242"/>
    </location>
</feature>
<feature type="domain" description="ABC transporter" evidence="9">
    <location>
        <begin position="254"/>
        <end position="500"/>
    </location>
</feature>
<reference evidence="10 11" key="1">
    <citation type="submission" date="2019-07" db="EMBL/GenBank/DDBJ databases">
        <title>Georgenia wutianyii sp. nov. and Georgenia *** sp. nov. isolated from plateau pika (Ochotona curzoniae) in the Qinghai-Tibet plateau of China.</title>
        <authorList>
            <person name="Tian Z."/>
        </authorList>
    </citation>
    <scope>NUCLEOTIDE SEQUENCE [LARGE SCALE GENOMIC DNA]</scope>
    <source>
        <strain evidence="10 11">Z446</strain>
    </source>
</reference>
<evidence type="ECO:0000256" key="3">
    <source>
        <dbReference type="ARBA" id="ARBA00022597"/>
    </source>
</evidence>
<keyword evidence="4" id="KW-0677">Repeat</keyword>
<evidence type="ECO:0000256" key="1">
    <source>
        <dbReference type="ARBA" id="ARBA00022448"/>
    </source>
</evidence>
<gene>
    <name evidence="10" type="ORF">FJ693_04210</name>
</gene>
<dbReference type="InterPro" id="IPR017871">
    <property type="entry name" value="ABC_transporter-like_CS"/>
</dbReference>
<keyword evidence="3" id="KW-0762">Sugar transport</keyword>
<keyword evidence="11" id="KW-1185">Reference proteome</keyword>
<accession>A0A552WV31</accession>
<evidence type="ECO:0000256" key="2">
    <source>
        <dbReference type="ARBA" id="ARBA00022475"/>
    </source>
</evidence>
<evidence type="ECO:0000256" key="7">
    <source>
        <dbReference type="ARBA" id="ARBA00022967"/>
    </source>
</evidence>
<dbReference type="PANTHER" id="PTHR43790">
    <property type="entry name" value="CARBOHYDRATE TRANSPORT ATP-BINDING PROTEIN MG119-RELATED"/>
    <property type="match status" value="1"/>
</dbReference>
<evidence type="ECO:0000313" key="11">
    <source>
        <dbReference type="Proteomes" id="UP000318693"/>
    </source>
</evidence>
<dbReference type="InterPro" id="IPR003593">
    <property type="entry name" value="AAA+_ATPase"/>
</dbReference>
<evidence type="ECO:0000256" key="5">
    <source>
        <dbReference type="ARBA" id="ARBA00022741"/>
    </source>
</evidence>
<organism evidence="10 11">
    <name type="scientific">Georgenia yuyongxinii</name>
    <dbReference type="NCBI Taxonomy" id="2589797"/>
    <lineage>
        <taxon>Bacteria</taxon>
        <taxon>Bacillati</taxon>
        <taxon>Actinomycetota</taxon>
        <taxon>Actinomycetes</taxon>
        <taxon>Micrococcales</taxon>
        <taxon>Bogoriellaceae</taxon>
        <taxon>Georgenia</taxon>
    </lineage>
</organism>
<dbReference type="GO" id="GO:0016887">
    <property type="term" value="F:ATP hydrolysis activity"/>
    <property type="evidence" value="ECO:0007669"/>
    <property type="project" value="InterPro"/>
</dbReference>
<dbReference type="CDD" id="cd03215">
    <property type="entry name" value="ABC_Carb_Monos_II"/>
    <property type="match status" value="1"/>
</dbReference>
<comment type="caution">
    <text evidence="10">The sequence shown here is derived from an EMBL/GenBank/DDBJ whole genome shotgun (WGS) entry which is preliminary data.</text>
</comment>
<dbReference type="CDD" id="cd03216">
    <property type="entry name" value="ABC_Carb_Monos_I"/>
    <property type="match status" value="1"/>
</dbReference>
<keyword evidence="1" id="KW-0813">Transport</keyword>
<dbReference type="InterPro" id="IPR003439">
    <property type="entry name" value="ABC_transporter-like_ATP-bd"/>
</dbReference>
<evidence type="ECO:0000259" key="9">
    <source>
        <dbReference type="PROSITE" id="PS50893"/>
    </source>
</evidence>
<keyword evidence="5" id="KW-0547">Nucleotide-binding</keyword>
<evidence type="ECO:0000256" key="8">
    <source>
        <dbReference type="ARBA" id="ARBA00023136"/>
    </source>
</evidence>
<dbReference type="RefSeq" id="WP_143417282.1">
    <property type="nucleotide sequence ID" value="NZ_VJXR01000007.1"/>
</dbReference>
<keyword evidence="2" id="KW-1003">Cell membrane</keyword>
<dbReference type="SMART" id="SM00382">
    <property type="entry name" value="AAA"/>
    <property type="match status" value="2"/>
</dbReference>
<keyword evidence="6 10" id="KW-0067">ATP-binding</keyword>
<dbReference type="InterPro" id="IPR027417">
    <property type="entry name" value="P-loop_NTPase"/>
</dbReference>
<dbReference type="Pfam" id="PF00005">
    <property type="entry name" value="ABC_tran"/>
    <property type="match status" value="2"/>
</dbReference>
<protein>
    <submittedName>
        <fullName evidence="10">Sugar ABC transporter ATP-binding protein</fullName>
    </submittedName>
</protein>
<keyword evidence="7" id="KW-1278">Translocase</keyword>
<evidence type="ECO:0000256" key="6">
    <source>
        <dbReference type="ARBA" id="ARBA00022840"/>
    </source>
</evidence>
<proteinExistence type="predicted"/>
<keyword evidence="8" id="KW-0472">Membrane</keyword>
<dbReference type="Proteomes" id="UP000318693">
    <property type="component" value="Unassembled WGS sequence"/>
</dbReference>
<dbReference type="InterPro" id="IPR050107">
    <property type="entry name" value="ABC_carbohydrate_import_ATPase"/>
</dbReference>
<evidence type="ECO:0000313" key="10">
    <source>
        <dbReference type="EMBL" id="TRW46701.1"/>
    </source>
</evidence>
<sequence length="507" mass="54324">MTPPRLELRSISHSFFNVPVNKDISLSVAAGEVLGLVGENGAGKSTLMNIVGGVLQPTEGELFVDGEPYAPSSPAEAARRGIAHVHQELNLFANLSIADNIFLTKYPRRAGIFTDRRAARERSRRALDLMALPFSPDTRVERLSPGQRQMLEIAKAAVAEPGLIILDEPTTSLTSRETERLFQLIADLTASGTSVVYVSHILEDVKALSDRVAVMRDGNLVDVRAASDAPIGEIITLMVGRRFDQRFPDRDGAPTSEPVLTLDGVCATGLVDDVSLTVHRGEVVGLFGLMGAGRTELARIIAGLETADAGTITLNGADVGSTSPRQRIAAGLALVTEDRRGDGLLMDFPVITNAALPSLGRWSRHSVAPVQRRRLRRDVTAIAEELRIKTSSLREAPVRSLSGGNQQKVVLAKWLLTEPSLLILDEPTRGVDVGAQFEVYRTALALADRGAGILAISSELPELLGMCDRIGVMRQGRLVAEFAKADFDSRAILGAAFGEALVPGKVG</sequence>
<dbReference type="PROSITE" id="PS00211">
    <property type="entry name" value="ABC_TRANSPORTER_1"/>
    <property type="match status" value="2"/>
</dbReference>
<dbReference type="PANTHER" id="PTHR43790:SF3">
    <property type="entry name" value="D-ALLOSE IMPORT ATP-BINDING PROTEIN ALSA-RELATED"/>
    <property type="match status" value="1"/>
</dbReference>
<dbReference type="AlphaFoldDB" id="A0A552WV31"/>